<sequence length="100" mass="11117">MVGRVVTIIALLVIVVICIATITREDALEPEEQCRPASLPLYVLESCHAAESVFEAFSVCCEFLLRATPPCFLSYTRDLARIGLDVDWFRGCEPDRPATI</sequence>
<protein>
    <recommendedName>
        <fullName evidence="4">Prolamin-like domain-containing protein</fullName>
    </recommendedName>
</protein>
<gene>
    <name evidence="2" type="ORF">COCNU_02G000220</name>
</gene>
<dbReference type="Proteomes" id="UP000797356">
    <property type="component" value="Chromosome 2"/>
</dbReference>
<name>A0A8K0HXI6_COCNU</name>
<comment type="caution">
    <text evidence="2">The sequence shown here is derived from an EMBL/GenBank/DDBJ whole genome shotgun (WGS) entry which is preliminary data.</text>
</comment>
<dbReference type="EMBL" id="CM017873">
    <property type="protein sequence ID" value="KAG1330054.1"/>
    <property type="molecule type" value="Genomic_DNA"/>
</dbReference>
<evidence type="ECO:0008006" key="4">
    <source>
        <dbReference type="Google" id="ProtNLM"/>
    </source>
</evidence>
<feature type="signal peptide" evidence="1">
    <location>
        <begin position="1"/>
        <end position="20"/>
    </location>
</feature>
<dbReference type="AlphaFoldDB" id="A0A8K0HXI6"/>
<evidence type="ECO:0000313" key="2">
    <source>
        <dbReference type="EMBL" id="KAG1330054.1"/>
    </source>
</evidence>
<dbReference type="OrthoDB" id="775861at2759"/>
<proteinExistence type="predicted"/>
<keyword evidence="3" id="KW-1185">Reference proteome</keyword>
<keyword evidence="1" id="KW-0732">Signal</keyword>
<evidence type="ECO:0000256" key="1">
    <source>
        <dbReference type="SAM" id="SignalP"/>
    </source>
</evidence>
<feature type="chain" id="PRO_5035460369" description="Prolamin-like domain-containing protein" evidence="1">
    <location>
        <begin position="21"/>
        <end position="100"/>
    </location>
</feature>
<organism evidence="2 3">
    <name type="scientific">Cocos nucifera</name>
    <name type="common">Coconut palm</name>
    <dbReference type="NCBI Taxonomy" id="13894"/>
    <lineage>
        <taxon>Eukaryota</taxon>
        <taxon>Viridiplantae</taxon>
        <taxon>Streptophyta</taxon>
        <taxon>Embryophyta</taxon>
        <taxon>Tracheophyta</taxon>
        <taxon>Spermatophyta</taxon>
        <taxon>Magnoliopsida</taxon>
        <taxon>Liliopsida</taxon>
        <taxon>Arecaceae</taxon>
        <taxon>Arecoideae</taxon>
        <taxon>Cocoseae</taxon>
        <taxon>Attaleinae</taxon>
        <taxon>Cocos</taxon>
    </lineage>
</organism>
<reference evidence="2" key="2">
    <citation type="submission" date="2019-07" db="EMBL/GenBank/DDBJ databases">
        <authorList>
            <person name="Yang Y."/>
            <person name="Bocs S."/>
            <person name="Baudouin L."/>
        </authorList>
    </citation>
    <scope>NUCLEOTIDE SEQUENCE</scope>
    <source>
        <tissue evidence="2">Spear leaf of Hainan Tall coconut</tissue>
    </source>
</reference>
<evidence type="ECO:0000313" key="3">
    <source>
        <dbReference type="Proteomes" id="UP000797356"/>
    </source>
</evidence>
<reference evidence="2" key="1">
    <citation type="journal article" date="2017" name="Gigascience">
        <title>The genome draft of coconut (Cocos nucifera).</title>
        <authorList>
            <person name="Xiao Y."/>
            <person name="Xu P."/>
            <person name="Fan H."/>
            <person name="Baudouin L."/>
            <person name="Xia W."/>
            <person name="Bocs S."/>
            <person name="Xu J."/>
            <person name="Li Q."/>
            <person name="Guo A."/>
            <person name="Zhou L."/>
            <person name="Li J."/>
            <person name="Wu Y."/>
            <person name="Ma Z."/>
            <person name="Armero A."/>
            <person name="Issali A.E."/>
            <person name="Liu N."/>
            <person name="Peng M."/>
            <person name="Yang Y."/>
        </authorList>
    </citation>
    <scope>NUCLEOTIDE SEQUENCE</scope>
    <source>
        <tissue evidence="2">Spear leaf of Hainan Tall coconut</tissue>
    </source>
</reference>
<accession>A0A8K0HXI6</accession>